<dbReference type="EMBL" id="JAPZBU010000011">
    <property type="protein sequence ID" value="KAJ5379060.1"/>
    <property type="molecule type" value="Genomic_DNA"/>
</dbReference>
<feature type="compositionally biased region" description="Basic and acidic residues" evidence="4">
    <location>
        <begin position="25"/>
        <end position="36"/>
    </location>
</feature>
<dbReference type="Gene3D" id="2.40.50.140">
    <property type="entry name" value="Nucleic acid-binding proteins"/>
    <property type="match status" value="1"/>
</dbReference>
<dbReference type="GO" id="GO:0006412">
    <property type="term" value="P:translation"/>
    <property type="evidence" value="ECO:0007669"/>
    <property type="project" value="InterPro"/>
</dbReference>
<evidence type="ECO:0000256" key="2">
    <source>
        <dbReference type="ARBA" id="ARBA00022980"/>
    </source>
</evidence>
<evidence type="ECO:0000256" key="3">
    <source>
        <dbReference type="ARBA" id="ARBA00023274"/>
    </source>
</evidence>
<dbReference type="Pfam" id="PF00164">
    <property type="entry name" value="Ribosom_S12_S23"/>
    <property type="match status" value="1"/>
</dbReference>
<reference evidence="5" key="2">
    <citation type="journal article" date="2023" name="IMA Fungus">
        <title>Comparative genomic study of the Penicillium genus elucidates a diverse pangenome and 15 lateral gene transfer events.</title>
        <authorList>
            <person name="Petersen C."/>
            <person name="Sorensen T."/>
            <person name="Nielsen M.R."/>
            <person name="Sondergaard T.E."/>
            <person name="Sorensen J.L."/>
            <person name="Fitzpatrick D.A."/>
            <person name="Frisvad J.C."/>
            <person name="Nielsen K.L."/>
        </authorList>
    </citation>
    <scope>NUCLEOTIDE SEQUENCE</scope>
    <source>
        <strain evidence="5">IBT 29677</strain>
    </source>
</reference>
<feature type="compositionally biased region" description="Basic residues" evidence="4">
    <location>
        <begin position="148"/>
        <end position="157"/>
    </location>
</feature>
<dbReference type="FunFam" id="2.40.50.140:FF:000099">
    <property type="entry name" value="Ribosomal protein S12, mitochondrial"/>
    <property type="match status" value="1"/>
</dbReference>
<reference evidence="5" key="1">
    <citation type="submission" date="2022-12" db="EMBL/GenBank/DDBJ databases">
        <authorList>
            <person name="Petersen C."/>
        </authorList>
    </citation>
    <scope>NUCLEOTIDE SEQUENCE</scope>
    <source>
        <strain evidence="5">IBT 29677</strain>
    </source>
</reference>
<comment type="similarity">
    <text evidence="1">Belongs to the universal ribosomal protein uS12 family.</text>
</comment>
<dbReference type="OrthoDB" id="361013at2759"/>
<organism evidence="5 6">
    <name type="scientific">Penicillium cosmopolitanum</name>
    <dbReference type="NCBI Taxonomy" id="1131564"/>
    <lineage>
        <taxon>Eukaryota</taxon>
        <taxon>Fungi</taxon>
        <taxon>Dikarya</taxon>
        <taxon>Ascomycota</taxon>
        <taxon>Pezizomycotina</taxon>
        <taxon>Eurotiomycetes</taxon>
        <taxon>Eurotiomycetidae</taxon>
        <taxon>Eurotiales</taxon>
        <taxon>Aspergillaceae</taxon>
        <taxon>Penicillium</taxon>
    </lineage>
</organism>
<dbReference type="RefSeq" id="XP_056482846.1">
    <property type="nucleotide sequence ID" value="XM_056636816.1"/>
</dbReference>
<feature type="region of interest" description="Disordered" evidence="4">
    <location>
        <begin position="148"/>
        <end position="167"/>
    </location>
</feature>
<accession>A0A9W9VGX7</accession>
<feature type="region of interest" description="Disordered" evidence="4">
    <location>
        <begin position="14"/>
        <end position="36"/>
    </location>
</feature>
<keyword evidence="2 5" id="KW-0689">Ribosomal protein</keyword>
<dbReference type="GO" id="GO:0015935">
    <property type="term" value="C:small ribosomal subunit"/>
    <property type="evidence" value="ECO:0007669"/>
    <property type="project" value="InterPro"/>
</dbReference>
<name>A0A9W9VGX7_9EURO</name>
<dbReference type="Proteomes" id="UP001147747">
    <property type="component" value="Unassembled WGS sequence"/>
</dbReference>
<comment type="caution">
    <text evidence="5">The sequence shown here is derived from an EMBL/GenBank/DDBJ whole genome shotgun (WGS) entry which is preliminary data.</text>
</comment>
<dbReference type="PANTHER" id="PTHR11652">
    <property type="entry name" value="30S RIBOSOMAL PROTEIN S12 FAMILY MEMBER"/>
    <property type="match status" value="1"/>
</dbReference>
<dbReference type="CDD" id="cd03368">
    <property type="entry name" value="Ribosomal_S12"/>
    <property type="match status" value="1"/>
</dbReference>
<dbReference type="NCBIfam" id="TIGR00981">
    <property type="entry name" value="rpsL_bact"/>
    <property type="match status" value="1"/>
</dbReference>
<keyword evidence="3" id="KW-0687">Ribonucleoprotein</keyword>
<dbReference type="InterPro" id="IPR012340">
    <property type="entry name" value="NA-bd_OB-fold"/>
</dbReference>
<sequence>MKRVDDDAEVEWYQAEQGSASSFSGRREQPLTSPRDLKLVRDFGKCNRQSVSPQQERTTTMPQLISPLALRALRTLVQRPAISCTPLRTLTTATTTTQSLIHRATPITGRFNFQPIFRTQTAQLLARRQFSSSPIVRATYNQVRRGCRQGQRARRGRSPALKNHPSLKGVCLKTGVTKPKKPNSGERKTARVRLSSGKVVTTIIPGEGHNIQQHSVVHVRGGRAQDCPGVKYHLVRGAGDLGGVGSRQSSRSKYGTKKPKGN</sequence>
<keyword evidence="6" id="KW-1185">Reference proteome</keyword>
<dbReference type="GO" id="GO:0003735">
    <property type="term" value="F:structural constituent of ribosome"/>
    <property type="evidence" value="ECO:0007669"/>
    <property type="project" value="InterPro"/>
</dbReference>
<evidence type="ECO:0000313" key="5">
    <source>
        <dbReference type="EMBL" id="KAJ5379060.1"/>
    </source>
</evidence>
<dbReference type="GeneID" id="81375796"/>
<evidence type="ECO:0000256" key="4">
    <source>
        <dbReference type="SAM" id="MobiDB-lite"/>
    </source>
</evidence>
<dbReference type="PRINTS" id="PR01034">
    <property type="entry name" value="RIBOSOMALS12"/>
</dbReference>
<dbReference type="SUPFAM" id="SSF50249">
    <property type="entry name" value="Nucleic acid-binding proteins"/>
    <property type="match status" value="1"/>
</dbReference>
<dbReference type="InterPro" id="IPR006032">
    <property type="entry name" value="Ribosomal_uS12"/>
</dbReference>
<evidence type="ECO:0000313" key="6">
    <source>
        <dbReference type="Proteomes" id="UP001147747"/>
    </source>
</evidence>
<dbReference type="AlphaFoldDB" id="A0A9W9VGX7"/>
<evidence type="ECO:0000256" key="1">
    <source>
        <dbReference type="ARBA" id="ARBA00005657"/>
    </source>
</evidence>
<proteinExistence type="inferred from homology"/>
<feature type="region of interest" description="Disordered" evidence="4">
    <location>
        <begin position="239"/>
        <end position="262"/>
    </location>
</feature>
<protein>
    <submittedName>
        <fullName evidence="5">37S ribosomal protein S12</fullName>
    </submittedName>
</protein>
<dbReference type="InterPro" id="IPR005679">
    <property type="entry name" value="Ribosomal_uS12_bac"/>
</dbReference>
<gene>
    <name evidence="5" type="ORF">N7509_012179</name>
</gene>